<dbReference type="Proteomes" id="UP001190465">
    <property type="component" value="Chromosome"/>
</dbReference>
<evidence type="ECO:0000313" key="3">
    <source>
        <dbReference type="EMBL" id="CAJ1499124.1"/>
    </source>
</evidence>
<dbReference type="InterPro" id="IPR011251">
    <property type="entry name" value="Luciferase-like_dom"/>
</dbReference>
<evidence type="ECO:0000256" key="1">
    <source>
        <dbReference type="ARBA" id="ARBA00023002"/>
    </source>
</evidence>
<dbReference type="RefSeq" id="WP_308481584.1">
    <property type="nucleotide sequence ID" value="NZ_OY726397.1"/>
</dbReference>
<proteinExistence type="predicted"/>
<reference evidence="3 4" key="1">
    <citation type="submission" date="2023-08" db="EMBL/GenBank/DDBJ databases">
        <authorList>
            <person name="Folkvardsen B D."/>
            <person name="Norman A."/>
        </authorList>
    </citation>
    <scope>NUCLEOTIDE SEQUENCE [LARGE SCALE GENOMIC DNA]</scope>
    <source>
        <strain evidence="3 4">Mu0053</strain>
    </source>
</reference>
<dbReference type="EMBL" id="OY726397">
    <property type="protein sequence ID" value="CAJ1499124.1"/>
    <property type="molecule type" value="Genomic_DNA"/>
</dbReference>
<dbReference type="NCBIfam" id="TIGR03857">
    <property type="entry name" value="F420_MSMEG_2249"/>
    <property type="match status" value="1"/>
</dbReference>
<accession>A0ABM9LHG2</accession>
<evidence type="ECO:0000259" key="2">
    <source>
        <dbReference type="Pfam" id="PF00296"/>
    </source>
</evidence>
<feature type="domain" description="Luciferase-like" evidence="2">
    <location>
        <begin position="15"/>
        <end position="329"/>
    </location>
</feature>
<dbReference type="Pfam" id="PF00296">
    <property type="entry name" value="Bac_luciferase"/>
    <property type="match status" value="1"/>
</dbReference>
<evidence type="ECO:0000313" key="4">
    <source>
        <dbReference type="Proteomes" id="UP001190465"/>
    </source>
</evidence>
<dbReference type="PANTHER" id="PTHR43244:SF1">
    <property type="entry name" value="5,10-METHYLENETETRAHYDROMETHANOPTERIN REDUCTASE"/>
    <property type="match status" value="1"/>
</dbReference>
<dbReference type="CDD" id="cd01097">
    <property type="entry name" value="Tetrahydromethanopterin_reductase"/>
    <property type="match status" value="1"/>
</dbReference>
<dbReference type="PANTHER" id="PTHR43244">
    <property type="match status" value="1"/>
</dbReference>
<dbReference type="SUPFAM" id="SSF51679">
    <property type="entry name" value="Bacterial luciferase-like"/>
    <property type="match status" value="1"/>
</dbReference>
<dbReference type="InterPro" id="IPR050564">
    <property type="entry name" value="F420-G6PD/mer"/>
</dbReference>
<keyword evidence="1" id="KW-0560">Oxidoreductase</keyword>
<sequence>MTEQMPEIGFYTLAGQADHPRDLIAEVRDAERLGIGECFVSERFSTKEAATICGAVGAISDTIGITTGATNHNIRHPIVTAAHATTMHRLTGGRFTLGLGRGIVPLQRAFGIPEITTAQMEDFAGVMRRLFRGETVVGHDGPMGSYPALRLDPNFDEDVKLGLVAFGPNSLALGGRAFDKVILHTFFTDETLQRCVQTVKDAAEAAGRDPAKVEVWSCLATIGDHLPEELRLRKTVGRLATYLQGYGDLMVRTNDWDPAVLERFRQDPVVQSFQPPGGAIKVIDSPSTTVEQLEHIATLLPDEWLAPAATGSPAQCAATVQNQLDLGADGVILHGASPTELEPILPEYRAIRSRKAAN</sequence>
<dbReference type="Gene3D" id="3.20.20.30">
    <property type="entry name" value="Luciferase-like domain"/>
    <property type="match status" value="1"/>
</dbReference>
<name>A0ABM9LHG2_9MYCO</name>
<protein>
    <submittedName>
        <fullName evidence="3">TIGR03857 family LLM class F420-dependent oxidoreductase</fullName>
    </submittedName>
</protein>
<dbReference type="InterPro" id="IPR022378">
    <property type="entry name" value="F420_OxRdatse_MSMEG2249_pred"/>
</dbReference>
<dbReference type="InterPro" id="IPR036661">
    <property type="entry name" value="Luciferase-like_sf"/>
</dbReference>
<organism evidence="3 4">
    <name type="scientific">[Mycobacterium] burgundiense</name>
    <dbReference type="NCBI Taxonomy" id="3064286"/>
    <lineage>
        <taxon>Bacteria</taxon>
        <taxon>Bacillati</taxon>
        <taxon>Actinomycetota</taxon>
        <taxon>Actinomycetes</taxon>
        <taxon>Mycobacteriales</taxon>
        <taxon>Mycobacteriaceae</taxon>
        <taxon>Mycolicibacterium</taxon>
    </lineage>
</organism>
<gene>
    <name evidence="3" type="ORF">MU0053_001333</name>
</gene>
<keyword evidence="4" id="KW-1185">Reference proteome</keyword>